<evidence type="ECO:0000313" key="4">
    <source>
        <dbReference type="Proteomes" id="UP000626109"/>
    </source>
</evidence>
<accession>A0A813JMJ2</accession>
<dbReference type="Proteomes" id="UP000626109">
    <property type="component" value="Unassembled WGS sequence"/>
</dbReference>
<protein>
    <recommendedName>
        <fullName evidence="5">DUF1279 domain-containing protein</fullName>
    </recommendedName>
</protein>
<feature type="compositionally biased region" description="Low complexity" evidence="2">
    <location>
        <begin position="16"/>
        <end position="29"/>
    </location>
</feature>
<organism evidence="3 4">
    <name type="scientific">Polarella glacialis</name>
    <name type="common">Dinoflagellate</name>
    <dbReference type="NCBI Taxonomy" id="89957"/>
    <lineage>
        <taxon>Eukaryota</taxon>
        <taxon>Sar</taxon>
        <taxon>Alveolata</taxon>
        <taxon>Dinophyceae</taxon>
        <taxon>Suessiales</taxon>
        <taxon>Suessiaceae</taxon>
        <taxon>Polarella</taxon>
    </lineage>
</organism>
<evidence type="ECO:0000256" key="2">
    <source>
        <dbReference type="SAM" id="MobiDB-lite"/>
    </source>
</evidence>
<evidence type="ECO:0008006" key="5">
    <source>
        <dbReference type="Google" id="ProtNLM"/>
    </source>
</evidence>
<proteinExistence type="predicted"/>
<feature type="region of interest" description="Disordered" evidence="2">
    <location>
        <begin position="1"/>
        <end position="29"/>
    </location>
</feature>
<feature type="non-terminal residue" evidence="3">
    <location>
        <position position="1"/>
    </location>
</feature>
<sequence>ASSSALPWTRQGTGRTFSTSTAPPAASVAEAPPKLVETRSLEERVVSLEAELKVTKTKLDEVEKLAKKKGLMAVIMQYGAPFALWYATCWASTLFGLYVLLELEVVSWKDSLRPLFEGLGLEAYTERIDPCYGNFVIAFMVNELLEPIRFPLVLATGPPLIKMFGRFRAESAAKAAAAAATAAASAAATKA</sequence>
<comment type="caution">
    <text evidence="3">The sequence shown here is derived from an EMBL/GenBank/DDBJ whole genome shotgun (WGS) entry which is preliminary data.</text>
</comment>
<feature type="coiled-coil region" evidence="1">
    <location>
        <begin position="38"/>
        <end position="65"/>
    </location>
</feature>
<evidence type="ECO:0000256" key="1">
    <source>
        <dbReference type="SAM" id="Coils"/>
    </source>
</evidence>
<feature type="compositionally biased region" description="Polar residues" evidence="2">
    <location>
        <begin position="1"/>
        <end position="15"/>
    </location>
</feature>
<keyword evidence="1" id="KW-0175">Coiled coil</keyword>
<gene>
    <name evidence="3" type="ORF">PGLA2088_LOCUS24311</name>
</gene>
<reference evidence="3" key="1">
    <citation type="submission" date="2021-02" db="EMBL/GenBank/DDBJ databases">
        <authorList>
            <person name="Dougan E. K."/>
            <person name="Rhodes N."/>
            <person name="Thang M."/>
            <person name="Chan C."/>
        </authorList>
    </citation>
    <scope>NUCLEOTIDE SEQUENCE</scope>
</reference>
<evidence type="ECO:0000313" key="3">
    <source>
        <dbReference type="EMBL" id="CAE8685125.1"/>
    </source>
</evidence>
<dbReference type="AlphaFoldDB" id="A0A813JMJ2"/>
<dbReference type="EMBL" id="CAJNNW010026416">
    <property type="protein sequence ID" value="CAE8685125.1"/>
    <property type="molecule type" value="Genomic_DNA"/>
</dbReference>
<name>A0A813JMJ2_POLGL</name>